<name>A0A7V8JRA1_9BURK</name>
<evidence type="ECO:0000259" key="6">
    <source>
        <dbReference type="PROSITE" id="PS50110"/>
    </source>
</evidence>
<organism evidence="8 9">
    <name type="scientific">Paracidovorax wautersii</name>
    <dbReference type="NCBI Taxonomy" id="1177982"/>
    <lineage>
        <taxon>Bacteria</taxon>
        <taxon>Pseudomonadati</taxon>
        <taxon>Pseudomonadota</taxon>
        <taxon>Betaproteobacteria</taxon>
        <taxon>Burkholderiales</taxon>
        <taxon>Comamonadaceae</taxon>
        <taxon>Paracidovorax</taxon>
    </lineage>
</organism>
<dbReference type="CDD" id="cd17624">
    <property type="entry name" value="REC_OmpR_PmrA-like"/>
    <property type="match status" value="1"/>
</dbReference>
<evidence type="ECO:0000256" key="5">
    <source>
        <dbReference type="PROSITE-ProRule" id="PRU01091"/>
    </source>
</evidence>
<protein>
    <submittedName>
        <fullName evidence="8">Transcriptional regulatory protein QseB</fullName>
    </submittedName>
</protein>
<comment type="caution">
    <text evidence="8">The sequence shown here is derived from an EMBL/GenBank/DDBJ whole genome shotgun (WGS) entry which is preliminary data.</text>
</comment>
<keyword evidence="3" id="KW-0804">Transcription</keyword>
<reference evidence="9" key="1">
    <citation type="journal article" date="2020" name="MBio">
        <title>Horizontal gene transfer to a defensive symbiont with a reduced genome amongst a multipartite beetle microbiome.</title>
        <authorList>
            <person name="Waterworth S.C."/>
            <person name="Florez L.V."/>
            <person name="Rees E.R."/>
            <person name="Hertweck C."/>
            <person name="Kaltenpoth M."/>
            <person name="Kwan J.C."/>
        </authorList>
    </citation>
    <scope>NUCLEOTIDE SEQUENCE [LARGE SCALE GENOMIC DNA]</scope>
</reference>
<keyword evidence="2 5" id="KW-0238">DNA-binding</keyword>
<dbReference type="Gene3D" id="6.10.250.690">
    <property type="match status" value="1"/>
</dbReference>
<dbReference type="SUPFAM" id="SSF52172">
    <property type="entry name" value="CheY-like"/>
    <property type="match status" value="1"/>
</dbReference>
<evidence type="ECO:0000256" key="2">
    <source>
        <dbReference type="ARBA" id="ARBA00023125"/>
    </source>
</evidence>
<dbReference type="Pfam" id="PF00072">
    <property type="entry name" value="Response_reg"/>
    <property type="match status" value="1"/>
</dbReference>
<proteinExistence type="predicted"/>
<dbReference type="GO" id="GO:0005829">
    <property type="term" value="C:cytosol"/>
    <property type="evidence" value="ECO:0007669"/>
    <property type="project" value="TreeGrafter"/>
</dbReference>
<evidence type="ECO:0000256" key="3">
    <source>
        <dbReference type="ARBA" id="ARBA00023163"/>
    </source>
</evidence>
<sequence length="217" mass="24273">MRILLVEDDPSLGDTLRAWLQLDGYTVDWVQRGDLARTALRTQDYQCVLLDRGLPGLAGDELLRALRQAQDTTPVLLITARDTLDDRVQGLDLGADDYLVKPFDLEELSARIRSALRRSTANASLVMTQGDLALDAAAKRVTLRGEPVALTAREYAILHALMLRKGHVVAREQLEDALYGWGEEVESNAIEVHVYHLRKKLGSDTIKTLRRQGYRLG</sequence>
<dbReference type="GO" id="GO:0000156">
    <property type="term" value="F:phosphorelay response regulator activity"/>
    <property type="evidence" value="ECO:0007669"/>
    <property type="project" value="TreeGrafter"/>
</dbReference>
<dbReference type="SMART" id="SM00862">
    <property type="entry name" value="Trans_reg_C"/>
    <property type="match status" value="1"/>
</dbReference>
<dbReference type="SMART" id="SM00448">
    <property type="entry name" value="REC"/>
    <property type="match status" value="1"/>
</dbReference>
<dbReference type="Gene3D" id="3.40.50.2300">
    <property type="match status" value="1"/>
</dbReference>
<gene>
    <name evidence="8" type="primary">qseB_1</name>
    <name evidence="8" type="ORF">GAK30_00720</name>
</gene>
<evidence type="ECO:0000256" key="1">
    <source>
        <dbReference type="ARBA" id="ARBA00023015"/>
    </source>
</evidence>
<dbReference type="PROSITE" id="PS51755">
    <property type="entry name" value="OMPR_PHOB"/>
    <property type="match status" value="1"/>
</dbReference>
<dbReference type="InterPro" id="IPR001789">
    <property type="entry name" value="Sig_transdc_resp-reg_receiver"/>
</dbReference>
<evidence type="ECO:0000256" key="4">
    <source>
        <dbReference type="PROSITE-ProRule" id="PRU00169"/>
    </source>
</evidence>
<dbReference type="PROSITE" id="PS50110">
    <property type="entry name" value="RESPONSE_REGULATORY"/>
    <property type="match status" value="1"/>
</dbReference>
<feature type="DNA-binding region" description="OmpR/PhoB-type" evidence="5">
    <location>
        <begin position="124"/>
        <end position="217"/>
    </location>
</feature>
<dbReference type="InterPro" id="IPR001867">
    <property type="entry name" value="OmpR/PhoB-type_DNA-bd"/>
</dbReference>
<feature type="domain" description="Response regulatory" evidence="6">
    <location>
        <begin position="2"/>
        <end position="116"/>
    </location>
</feature>
<evidence type="ECO:0000259" key="7">
    <source>
        <dbReference type="PROSITE" id="PS51755"/>
    </source>
</evidence>
<dbReference type="AlphaFoldDB" id="A0A7V8JRA1"/>
<keyword evidence="4" id="KW-0597">Phosphoprotein</keyword>
<evidence type="ECO:0000313" key="8">
    <source>
        <dbReference type="EMBL" id="KAF1023030.1"/>
    </source>
</evidence>
<dbReference type="InterPro" id="IPR036388">
    <property type="entry name" value="WH-like_DNA-bd_sf"/>
</dbReference>
<dbReference type="GO" id="GO:0032993">
    <property type="term" value="C:protein-DNA complex"/>
    <property type="evidence" value="ECO:0007669"/>
    <property type="project" value="TreeGrafter"/>
</dbReference>
<dbReference type="PANTHER" id="PTHR48111:SF67">
    <property type="entry name" value="TRANSCRIPTIONAL REGULATORY PROTEIN TCTD"/>
    <property type="match status" value="1"/>
</dbReference>
<dbReference type="Proteomes" id="UP000461670">
    <property type="component" value="Unassembled WGS sequence"/>
</dbReference>
<keyword evidence="1" id="KW-0805">Transcription regulation</keyword>
<dbReference type="EMBL" id="WNDQ01000007">
    <property type="protein sequence ID" value="KAF1023030.1"/>
    <property type="molecule type" value="Genomic_DNA"/>
</dbReference>
<feature type="modified residue" description="4-aspartylphosphate" evidence="4">
    <location>
        <position position="51"/>
    </location>
</feature>
<accession>A0A7V8JRA1</accession>
<dbReference type="Gene3D" id="1.10.10.10">
    <property type="entry name" value="Winged helix-like DNA-binding domain superfamily/Winged helix DNA-binding domain"/>
    <property type="match status" value="1"/>
</dbReference>
<evidence type="ECO:0000313" key="9">
    <source>
        <dbReference type="Proteomes" id="UP000461670"/>
    </source>
</evidence>
<dbReference type="PANTHER" id="PTHR48111">
    <property type="entry name" value="REGULATOR OF RPOS"/>
    <property type="match status" value="1"/>
</dbReference>
<dbReference type="InterPro" id="IPR011006">
    <property type="entry name" value="CheY-like_superfamily"/>
</dbReference>
<dbReference type="InterPro" id="IPR039420">
    <property type="entry name" value="WalR-like"/>
</dbReference>
<dbReference type="Pfam" id="PF00486">
    <property type="entry name" value="Trans_reg_C"/>
    <property type="match status" value="1"/>
</dbReference>
<dbReference type="GO" id="GO:0000976">
    <property type="term" value="F:transcription cis-regulatory region binding"/>
    <property type="evidence" value="ECO:0007669"/>
    <property type="project" value="TreeGrafter"/>
</dbReference>
<feature type="domain" description="OmpR/PhoB-type" evidence="7">
    <location>
        <begin position="124"/>
        <end position="217"/>
    </location>
</feature>
<dbReference type="CDD" id="cd00383">
    <property type="entry name" value="trans_reg_C"/>
    <property type="match status" value="1"/>
</dbReference>
<dbReference type="GO" id="GO:0006355">
    <property type="term" value="P:regulation of DNA-templated transcription"/>
    <property type="evidence" value="ECO:0007669"/>
    <property type="project" value="InterPro"/>
</dbReference>